<dbReference type="SUPFAM" id="SSF51905">
    <property type="entry name" value="FAD/NAD(P)-binding domain"/>
    <property type="match status" value="1"/>
</dbReference>
<comment type="catalytic activity">
    <reaction evidence="6">
        <text>2 reduced [2Fe-2S]-[ferredoxin] + NADP(+) + H(+) = 2 oxidized [2Fe-2S]-[ferredoxin] + NADPH</text>
        <dbReference type="Rhea" id="RHEA:20125"/>
        <dbReference type="Rhea" id="RHEA-COMP:10000"/>
        <dbReference type="Rhea" id="RHEA-COMP:10001"/>
        <dbReference type="ChEBI" id="CHEBI:15378"/>
        <dbReference type="ChEBI" id="CHEBI:33737"/>
        <dbReference type="ChEBI" id="CHEBI:33738"/>
        <dbReference type="ChEBI" id="CHEBI:57783"/>
        <dbReference type="ChEBI" id="CHEBI:58349"/>
        <dbReference type="EC" id="1.18.1.2"/>
    </reaction>
</comment>
<feature type="coiled-coil region" evidence="7">
    <location>
        <begin position="63"/>
        <end position="90"/>
    </location>
</feature>
<feature type="binding site" evidence="6">
    <location>
        <position position="285"/>
    </location>
    <ligand>
        <name>FAD</name>
        <dbReference type="ChEBI" id="CHEBI:57692"/>
    </ligand>
</feature>
<dbReference type="InterPro" id="IPR036188">
    <property type="entry name" value="FAD/NAD-bd_sf"/>
</dbReference>
<dbReference type="InterPro" id="IPR023753">
    <property type="entry name" value="FAD/NAD-binding_dom"/>
</dbReference>
<keyword evidence="3 6" id="KW-0274">FAD</keyword>
<evidence type="ECO:0000256" key="4">
    <source>
        <dbReference type="ARBA" id="ARBA00022857"/>
    </source>
</evidence>
<dbReference type="RefSeq" id="WP_127738003.1">
    <property type="nucleotide sequence ID" value="NZ_CAJCKN010000006.1"/>
</dbReference>
<dbReference type="GO" id="GO:0050660">
    <property type="term" value="F:flavin adenine dinucleotide binding"/>
    <property type="evidence" value="ECO:0007669"/>
    <property type="project" value="UniProtKB-UniRule"/>
</dbReference>
<reference evidence="9 10" key="1">
    <citation type="submission" date="2019-01" db="EMBL/GenBank/DDBJ databases">
        <title>Bacillus sp. M5HDSG1-1, whole genome shotgun sequence.</title>
        <authorList>
            <person name="Tuo L."/>
        </authorList>
    </citation>
    <scope>NUCLEOTIDE SEQUENCE [LARGE SCALE GENOMIC DNA]</scope>
    <source>
        <strain evidence="9 10">M5HDSG1-1</strain>
    </source>
</reference>
<dbReference type="PRINTS" id="PR00469">
    <property type="entry name" value="PNDRDTASEII"/>
</dbReference>
<feature type="binding site" evidence="6">
    <location>
        <position position="90"/>
    </location>
    <ligand>
        <name>FAD</name>
        <dbReference type="ChEBI" id="CHEBI:57692"/>
    </ligand>
</feature>
<dbReference type="HAMAP" id="MF_01685">
    <property type="entry name" value="FENR2"/>
    <property type="match status" value="1"/>
</dbReference>
<keyword evidence="5 6" id="KW-0560">Oxidoreductase</keyword>
<evidence type="ECO:0000256" key="7">
    <source>
        <dbReference type="SAM" id="Coils"/>
    </source>
</evidence>
<keyword evidence="4 6" id="KW-0521">NADP</keyword>
<feature type="binding site" evidence="6">
    <location>
        <position position="326"/>
    </location>
    <ligand>
        <name>FAD</name>
        <dbReference type="ChEBI" id="CHEBI:57692"/>
    </ligand>
</feature>
<dbReference type="PRINTS" id="PR00368">
    <property type="entry name" value="FADPNR"/>
</dbReference>
<dbReference type="GO" id="GO:0004324">
    <property type="term" value="F:ferredoxin-NADP+ reductase activity"/>
    <property type="evidence" value="ECO:0007669"/>
    <property type="project" value="UniProtKB-UniRule"/>
</dbReference>
<evidence type="ECO:0000256" key="5">
    <source>
        <dbReference type="ARBA" id="ARBA00023002"/>
    </source>
</evidence>
<dbReference type="PANTHER" id="PTHR48105">
    <property type="entry name" value="THIOREDOXIN REDUCTASE 1-RELATED-RELATED"/>
    <property type="match status" value="1"/>
</dbReference>
<sequence>MKEDQTIYDITVIGGGPVGMFTAFYGGMRQATVKIIESLPHLGGQLTALYPEKYIYDIAGFPKVRAQELVDNLQAQMDKFEQAIVLEQSVQDLEKQADGVFKLTTDKEVHFTKTVVITAGNGAFQPRKLELEQAKNFEGKNLHYFINDLNHFAGKKVMVFGGGDSAVDWAMMLEPIADTVYLAHRRDKFRAHEHSVENLKNSSVQIKTPYIPSELIGEEAIKQVVLENVQTQEKEVIDVDAVIVNYGFVSSLGPIKQWDLAIEKNSIVVNSKMETNIPGIYAAGDICTYDGKVKLIASGFGEAPTAVNNAKSYLDPKARVQPLHSTSMFKDE</sequence>
<accession>A0A437KBV6</accession>
<feature type="binding site" evidence="6">
    <location>
        <position position="37"/>
    </location>
    <ligand>
        <name>FAD</name>
        <dbReference type="ChEBI" id="CHEBI:57692"/>
    </ligand>
</feature>
<protein>
    <recommendedName>
        <fullName evidence="6">Ferredoxin--NADP reductase</fullName>
        <shortName evidence="6">FNR</shortName>
        <shortName evidence="6">Fd-NADP(+) reductase</shortName>
        <ecNumber evidence="6">1.18.1.2</ecNumber>
    </recommendedName>
</protein>
<comment type="similarity">
    <text evidence="6">Belongs to the ferredoxin--NADP reductase type 2 family.</text>
</comment>
<organism evidence="9 10">
    <name type="scientific">Niallia taxi</name>
    <dbReference type="NCBI Taxonomy" id="2499688"/>
    <lineage>
        <taxon>Bacteria</taxon>
        <taxon>Bacillati</taxon>
        <taxon>Bacillota</taxon>
        <taxon>Bacilli</taxon>
        <taxon>Bacillales</taxon>
        <taxon>Bacillaceae</taxon>
        <taxon>Niallia</taxon>
    </lineage>
</organism>
<dbReference type="InterPro" id="IPR022890">
    <property type="entry name" value="Fd--NADP_Rdtase_type_2"/>
</dbReference>
<dbReference type="GeneID" id="87619267"/>
<evidence type="ECO:0000256" key="2">
    <source>
        <dbReference type="ARBA" id="ARBA00022630"/>
    </source>
</evidence>
<keyword evidence="10" id="KW-1185">Reference proteome</keyword>
<dbReference type="EMBL" id="RZTZ01000003">
    <property type="protein sequence ID" value="RVT63526.1"/>
    <property type="molecule type" value="Genomic_DNA"/>
</dbReference>
<feature type="domain" description="FAD/NAD(P)-binding" evidence="8">
    <location>
        <begin position="8"/>
        <end position="307"/>
    </location>
</feature>
<comment type="cofactor">
    <cofactor evidence="6">
        <name>FAD</name>
        <dbReference type="ChEBI" id="CHEBI:57692"/>
    </cofactor>
    <text evidence="6">Binds 1 FAD per subunit.</text>
</comment>
<gene>
    <name evidence="9" type="ORF">EM808_09635</name>
</gene>
<name>A0A437KBV6_9BACI</name>
<evidence type="ECO:0000256" key="6">
    <source>
        <dbReference type="HAMAP-Rule" id="MF_01685"/>
    </source>
</evidence>
<dbReference type="EC" id="1.18.1.2" evidence="6"/>
<dbReference type="Proteomes" id="UP000288024">
    <property type="component" value="Unassembled WGS sequence"/>
</dbReference>
<keyword evidence="2 6" id="KW-0285">Flavoprotein</keyword>
<comment type="caution">
    <text evidence="6">Lacks conserved residue(s) required for the propagation of feature annotation.</text>
</comment>
<evidence type="ECO:0000256" key="1">
    <source>
        <dbReference type="ARBA" id="ARBA00011738"/>
    </source>
</evidence>
<comment type="subunit">
    <text evidence="1 6">Homodimer.</text>
</comment>
<dbReference type="Gene3D" id="3.50.50.60">
    <property type="entry name" value="FAD/NAD(P)-binding domain"/>
    <property type="match status" value="2"/>
</dbReference>
<evidence type="ECO:0000313" key="10">
    <source>
        <dbReference type="Proteomes" id="UP000288024"/>
    </source>
</evidence>
<keyword evidence="7" id="KW-0175">Coiled coil</keyword>
<evidence type="ECO:0000256" key="3">
    <source>
        <dbReference type="ARBA" id="ARBA00022827"/>
    </source>
</evidence>
<dbReference type="InterPro" id="IPR050097">
    <property type="entry name" value="Ferredoxin-NADP_redctase_2"/>
</dbReference>
<dbReference type="AlphaFoldDB" id="A0A437KBV6"/>
<feature type="binding site" evidence="6">
    <location>
        <position position="124"/>
    </location>
    <ligand>
        <name>FAD</name>
        <dbReference type="ChEBI" id="CHEBI:57692"/>
    </ligand>
</feature>
<evidence type="ECO:0000259" key="8">
    <source>
        <dbReference type="Pfam" id="PF07992"/>
    </source>
</evidence>
<comment type="caution">
    <text evidence="9">The sequence shown here is derived from an EMBL/GenBank/DDBJ whole genome shotgun (WGS) entry which is preliminary data.</text>
</comment>
<feature type="binding site" evidence="6">
    <location>
        <position position="50"/>
    </location>
    <ligand>
        <name>FAD</name>
        <dbReference type="ChEBI" id="CHEBI:57692"/>
    </ligand>
</feature>
<dbReference type="Pfam" id="PF07992">
    <property type="entry name" value="Pyr_redox_2"/>
    <property type="match status" value="1"/>
</dbReference>
<evidence type="ECO:0000313" key="9">
    <source>
        <dbReference type="EMBL" id="RVT63526.1"/>
    </source>
</evidence>
<dbReference type="GO" id="GO:0050661">
    <property type="term" value="F:NADP binding"/>
    <property type="evidence" value="ECO:0007669"/>
    <property type="project" value="UniProtKB-UniRule"/>
</dbReference>
<proteinExistence type="inferred from homology"/>
<feature type="binding site" evidence="6">
    <location>
        <position position="45"/>
    </location>
    <ligand>
        <name>FAD</name>
        <dbReference type="ChEBI" id="CHEBI:57692"/>
    </ligand>
</feature>